<gene>
    <name evidence="7" type="ORF">PGLA1383_LOCUS16726</name>
</gene>
<feature type="transmembrane region" description="Helical" evidence="5">
    <location>
        <begin position="47"/>
        <end position="65"/>
    </location>
</feature>
<organism evidence="7 8">
    <name type="scientific">Polarella glacialis</name>
    <name type="common">Dinoflagellate</name>
    <dbReference type="NCBI Taxonomy" id="89957"/>
    <lineage>
        <taxon>Eukaryota</taxon>
        <taxon>Sar</taxon>
        <taxon>Alveolata</taxon>
        <taxon>Dinophyceae</taxon>
        <taxon>Suessiales</taxon>
        <taxon>Suessiaceae</taxon>
        <taxon>Polarella</taxon>
    </lineage>
</organism>
<evidence type="ECO:0000256" key="4">
    <source>
        <dbReference type="ARBA" id="ARBA00023136"/>
    </source>
</evidence>
<evidence type="ECO:0000256" key="1">
    <source>
        <dbReference type="ARBA" id="ARBA00004141"/>
    </source>
</evidence>
<keyword evidence="2 5" id="KW-0812">Transmembrane</keyword>
<dbReference type="GO" id="GO:0005216">
    <property type="term" value="F:monoatomic ion channel activity"/>
    <property type="evidence" value="ECO:0007669"/>
    <property type="project" value="InterPro"/>
</dbReference>
<feature type="domain" description="Ion transport" evidence="6">
    <location>
        <begin position="9"/>
        <end position="66"/>
    </location>
</feature>
<comment type="subcellular location">
    <subcellularLocation>
        <location evidence="1">Membrane</location>
        <topology evidence="1">Multi-pass membrane protein</topology>
    </subcellularLocation>
</comment>
<dbReference type="AlphaFoldDB" id="A0A813ECV5"/>
<evidence type="ECO:0000256" key="3">
    <source>
        <dbReference type="ARBA" id="ARBA00022989"/>
    </source>
</evidence>
<feature type="non-terminal residue" evidence="7">
    <location>
        <position position="1"/>
    </location>
</feature>
<dbReference type="EMBL" id="CAJNNV010010175">
    <property type="protein sequence ID" value="CAE8598315.1"/>
    <property type="molecule type" value="Genomic_DNA"/>
</dbReference>
<proteinExistence type="predicted"/>
<dbReference type="SUPFAM" id="SSF81324">
    <property type="entry name" value="Voltage-gated potassium channels"/>
    <property type="match status" value="1"/>
</dbReference>
<evidence type="ECO:0000313" key="8">
    <source>
        <dbReference type="Proteomes" id="UP000654075"/>
    </source>
</evidence>
<evidence type="ECO:0000256" key="5">
    <source>
        <dbReference type="SAM" id="Phobius"/>
    </source>
</evidence>
<keyword evidence="4 5" id="KW-0472">Membrane</keyword>
<comment type="caution">
    <text evidence="7">The sequence shown here is derived from an EMBL/GenBank/DDBJ whole genome shotgun (WGS) entry which is preliminary data.</text>
</comment>
<dbReference type="Pfam" id="PF00520">
    <property type="entry name" value="Ion_trans"/>
    <property type="match status" value="1"/>
</dbReference>
<name>A0A813ECV5_POLGL</name>
<evidence type="ECO:0000256" key="2">
    <source>
        <dbReference type="ARBA" id="ARBA00022692"/>
    </source>
</evidence>
<dbReference type="Proteomes" id="UP000654075">
    <property type="component" value="Unassembled WGS sequence"/>
</dbReference>
<protein>
    <recommendedName>
        <fullName evidence="6">Ion transport domain-containing protein</fullName>
    </recommendedName>
</protein>
<accession>A0A813ECV5</accession>
<dbReference type="InterPro" id="IPR005821">
    <property type="entry name" value="Ion_trans_dom"/>
</dbReference>
<dbReference type="GO" id="GO:0016020">
    <property type="term" value="C:membrane"/>
    <property type="evidence" value="ECO:0007669"/>
    <property type="project" value="UniProtKB-SubCell"/>
</dbReference>
<sequence>SNLTSLRVLRIVRITRLIRVVRIVRVLRFIRALRVLVHSILHTMKALIWSMFLLLMIMYVFSILFTDATTIYLADVNPSEASVYDAFLVHQ</sequence>
<reference evidence="7" key="1">
    <citation type="submission" date="2021-02" db="EMBL/GenBank/DDBJ databases">
        <authorList>
            <person name="Dougan E. K."/>
            <person name="Rhodes N."/>
            <person name="Thang M."/>
            <person name="Chan C."/>
        </authorList>
    </citation>
    <scope>NUCLEOTIDE SEQUENCE</scope>
</reference>
<keyword evidence="8" id="KW-1185">Reference proteome</keyword>
<evidence type="ECO:0000259" key="6">
    <source>
        <dbReference type="Pfam" id="PF00520"/>
    </source>
</evidence>
<evidence type="ECO:0000313" key="7">
    <source>
        <dbReference type="EMBL" id="CAE8598315.1"/>
    </source>
</evidence>
<keyword evidence="3 5" id="KW-1133">Transmembrane helix</keyword>